<evidence type="ECO:0000313" key="7">
    <source>
        <dbReference type="EMBL" id="HIV38871.1"/>
    </source>
</evidence>
<dbReference type="PANTHER" id="PTHR43462:SF1">
    <property type="entry name" value="ALANYL-TRNA EDITING PROTEIN AARSD1"/>
    <property type="match status" value="1"/>
</dbReference>
<dbReference type="GO" id="GO:0005737">
    <property type="term" value="C:cytoplasm"/>
    <property type="evidence" value="ECO:0007669"/>
    <property type="project" value="UniProtKB-SubCell"/>
</dbReference>
<comment type="caution">
    <text evidence="7">The sequence shown here is derived from an EMBL/GenBank/DDBJ whole genome shotgun (WGS) entry which is preliminary data.</text>
</comment>
<dbReference type="AlphaFoldDB" id="A0A9D1PDP2"/>
<organism evidence="7 8">
    <name type="scientific">Candidatus Blautia stercorigallinarum</name>
    <dbReference type="NCBI Taxonomy" id="2838501"/>
    <lineage>
        <taxon>Bacteria</taxon>
        <taxon>Bacillati</taxon>
        <taxon>Bacillota</taxon>
        <taxon>Clostridia</taxon>
        <taxon>Lachnospirales</taxon>
        <taxon>Lachnospiraceae</taxon>
        <taxon>Blautia</taxon>
    </lineage>
</organism>
<comment type="subcellular location">
    <subcellularLocation>
        <location evidence="2">Cytoplasm</location>
    </subcellularLocation>
</comment>
<dbReference type="GO" id="GO:0006419">
    <property type="term" value="P:alanyl-tRNA aminoacylation"/>
    <property type="evidence" value="ECO:0007669"/>
    <property type="project" value="InterPro"/>
</dbReference>
<dbReference type="GO" id="GO:0003676">
    <property type="term" value="F:nucleic acid binding"/>
    <property type="evidence" value="ECO:0007669"/>
    <property type="project" value="InterPro"/>
</dbReference>
<dbReference type="GO" id="GO:0004813">
    <property type="term" value="F:alanine-tRNA ligase activity"/>
    <property type="evidence" value="ECO:0007669"/>
    <property type="project" value="InterPro"/>
</dbReference>
<gene>
    <name evidence="7" type="ORF">H9747_07715</name>
</gene>
<reference evidence="7" key="2">
    <citation type="submission" date="2021-04" db="EMBL/GenBank/DDBJ databases">
        <authorList>
            <person name="Gilroy R."/>
        </authorList>
    </citation>
    <scope>NUCLEOTIDE SEQUENCE</scope>
    <source>
        <strain evidence="7">CHK195-9823</strain>
    </source>
</reference>
<evidence type="ECO:0000256" key="5">
    <source>
        <dbReference type="SAM" id="Coils"/>
    </source>
</evidence>
<dbReference type="Proteomes" id="UP000886814">
    <property type="component" value="Unassembled WGS sequence"/>
</dbReference>
<evidence type="ECO:0000256" key="1">
    <source>
        <dbReference type="ARBA" id="ARBA00001947"/>
    </source>
</evidence>
<dbReference type="InterPro" id="IPR018163">
    <property type="entry name" value="Thr/Ala-tRNA-synth_IIc_edit"/>
</dbReference>
<dbReference type="PROSITE" id="PS50860">
    <property type="entry name" value="AA_TRNA_LIGASE_II_ALA"/>
    <property type="match status" value="1"/>
</dbReference>
<feature type="domain" description="Alanyl-transfer RNA synthetases family profile" evidence="6">
    <location>
        <begin position="1"/>
        <end position="225"/>
    </location>
</feature>
<dbReference type="InterPro" id="IPR018164">
    <property type="entry name" value="Ala-tRNA-synth_IIc_N"/>
</dbReference>
<keyword evidence="5" id="KW-0175">Coiled coil</keyword>
<proteinExistence type="predicted"/>
<keyword evidence="3" id="KW-0479">Metal-binding</keyword>
<dbReference type="InterPro" id="IPR051335">
    <property type="entry name" value="Alanyl-tRNA_Editing_Enzymes"/>
</dbReference>
<evidence type="ECO:0000259" key="6">
    <source>
        <dbReference type="PROSITE" id="PS50860"/>
    </source>
</evidence>
<dbReference type="Pfam" id="PF01411">
    <property type="entry name" value="tRNA-synt_2c"/>
    <property type="match status" value="1"/>
</dbReference>
<dbReference type="InterPro" id="IPR018165">
    <property type="entry name" value="Ala-tRNA-synth_IIc_core"/>
</dbReference>
<sequence length="393" mass="43891">MTEKLFYKDSYTKEFQARVLSCTGSGESYQAVLTRTAFFPEGGGQSADTGFFYTEDGREIPVTDVQEKDGIVFHYITSPVKEGEEIKGKLDFEERFSKMQQHTGEHIVSGLVNRHFGYHNVGFHLGAEEVTMDYDGVLTQEDLEQIEMEANQAVAENIPVVVLYPSEEELKNITYRSKIEIEGQVRIVQIPGYDSCACCAPHVKETGSIGLIKIVGAIHYKGGMRVSMLCGFRALSDYRMKERNVVKISNLLSAKQEDTAQAVERLGQEVNRQKEKIKNLQQRYVDLCLEEAGNQAKTDPGKSIFLFVEELDAGARRNFVNAAMDMTEGFAGVFVGSDEEGYQYVLGSRSRDIQDAGKKLNARFQGKGGGRPPMIQGSLHGEEQALKEFIQNL</sequence>
<name>A0A9D1PDP2_9FIRM</name>
<dbReference type="Gene3D" id="3.30.980.10">
    <property type="entry name" value="Threonyl-trna Synthetase, Chain A, domain 2"/>
    <property type="match status" value="1"/>
</dbReference>
<feature type="coiled-coil region" evidence="5">
    <location>
        <begin position="263"/>
        <end position="290"/>
    </location>
</feature>
<evidence type="ECO:0000256" key="2">
    <source>
        <dbReference type="ARBA" id="ARBA00004496"/>
    </source>
</evidence>
<dbReference type="Gene3D" id="2.40.30.130">
    <property type="match status" value="1"/>
</dbReference>
<dbReference type="InterPro" id="IPR012947">
    <property type="entry name" value="tRNA_SAD"/>
</dbReference>
<dbReference type="GO" id="GO:0005524">
    <property type="term" value="F:ATP binding"/>
    <property type="evidence" value="ECO:0007669"/>
    <property type="project" value="InterPro"/>
</dbReference>
<keyword evidence="4" id="KW-0862">Zinc</keyword>
<dbReference type="InterPro" id="IPR003156">
    <property type="entry name" value="DHHA1_dom"/>
</dbReference>
<dbReference type="GO" id="GO:0046872">
    <property type="term" value="F:metal ion binding"/>
    <property type="evidence" value="ECO:0007669"/>
    <property type="project" value="UniProtKB-KW"/>
</dbReference>
<dbReference type="GO" id="GO:0002161">
    <property type="term" value="F:aminoacyl-tRNA deacylase activity"/>
    <property type="evidence" value="ECO:0007669"/>
    <property type="project" value="UniProtKB-ARBA"/>
</dbReference>
<evidence type="ECO:0000256" key="3">
    <source>
        <dbReference type="ARBA" id="ARBA00022723"/>
    </source>
</evidence>
<reference evidence="7" key="1">
    <citation type="journal article" date="2021" name="PeerJ">
        <title>Extensive microbial diversity within the chicken gut microbiome revealed by metagenomics and culture.</title>
        <authorList>
            <person name="Gilroy R."/>
            <person name="Ravi A."/>
            <person name="Getino M."/>
            <person name="Pursley I."/>
            <person name="Horton D.L."/>
            <person name="Alikhan N.F."/>
            <person name="Baker D."/>
            <person name="Gharbi K."/>
            <person name="Hall N."/>
            <person name="Watson M."/>
            <person name="Adriaenssens E.M."/>
            <person name="Foster-Nyarko E."/>
            <person name="Jarju S."/>
            <person name="Secka A."/>
            <person name="Antonio M."/>
            <person name="Oren A."/>
            <person name="Chaudhuri R.R."/>
            <person name="La Ragione R."/>
            <person name="Hildebrand F."/>
            <person name="Pallen M.J."/>
        </authorList>
    </citation>
    <scope>NUCLEOTIDE SEQUENCE</scope>
    <source>
        <strain evidence="7">CHK195-9823</strain>
    </source>
</reference>
<accession>A0A9D1PDP2</accession>
<dbReference type="Pfam" id="PF02272">
    <property type="entry name" value="DHHA1"/>
    <property type="match status" value="1"/>
</dbReference>
<dbReference type="PANTHER" id="PTHR43462">
    <property type="entry name" value="ALANYL-TRNA EDITING PROTEIN"/>
    <property type="match status" value="1"/>
</dbReference>
<dbReference type="SUPFAM" id="SSF55186">
    <property type="entry name" value="ThrRS/AlaRS common domain"/>
    <property type="match status" value="1"/>
</dbReference>
<dbReference type="InterPro" id="IPR009000">
    <property type="entry name" value="Transl_B-barrel_sf"/>
</dbReference>
<dbReference type="EMBL" id="DXIQ01000049">
    <property type="protein sequence ID" value="HIV38871.1"/>
    <property type="molecule type" value="Genomic_DNA"/>
</dbReference>
<dbReference type="Pfam" id="PF07973">
    <property type="entry name" value="tRNA_SAD"/>
    <property type="match status" value="1"/>
</dbReference>
<evidence type="ECO:0000256" key="4">
    <source>
        <dbReference type="ARBA" id="ARBA00022833"/>
    </source>
</evidence>
<dbReference type="SUPFAM" id="SSF50447">
    <property type="entry name" value="Translation proteins"/>
    <property type="match status" value="1"/>
</dbReference>
<protein>
    <submittedName>
        <fullName evidence="7">Alanyl-tRNA editing protein</fullName>
    </submittedName>
</protein>
<comment type="cofactor">
    <cofactor evidence="1">
        <name>Zn(2+)</name>
        <dbReference type="ChEBI" id="CHEBI:29105"/>
    </cofactor>
</comment>
<evidence type="ECO:0000313" key="8">
    <source>
        <dbReference type="Proteomes" id="UP000886814"/>
    </source>
</evidence>
<dbReference type="SMART" id="SM00863">
    <property type="entry name" value="tRNA_SAD"/>
    <property type="match status" value="1"/>
</dbReference>